<keyword evidence="3" id="KW-0012">Acyltransferase</keyword>
<dbReference type="InterPro" id="IPR009100">
    <property type="entry name" value="AcylCoA_DH/oxidase_NM_dom_sf"/>
</dbReference>
<evidence type="ECO:0000313" key="3">
    <source>
        <dbReference type="EMBL" id="HIZ31172.1"/>
    </source>
</evidence>
<feature type="transmembrane region" description="Helical" evidence="1">
    <location>
        <begin position="31"/>
        <end position="55"/>
    </location>
</feature>
<dbReference type="Pfam" id="PF01757">
    <property type="entry name" value="Acyl_transf_3"/>
    <property type="match status" value="1"/>
</dbReference>
<dbReference type="EMBL" id="DXBV01000079">
    <property type="protein sequence ID" value="HIZ31172.1"/>
    <property type="molecule type" value="Genomic_DNA"/>
</dbReference>
<dbReference type="GO" id="GO:0016747">
    <property type="term" value="F:acyltransferase activity, transferring groups other than amino-acyl groups"/>
    <property type="evidence" value="ECO:0007669"/>
    <property type="project" value="InterPro"/>
</dbReference>
<dbReference type="InterPro" id="IPR002656">
    <property type="entry name" value="Acyl_transf_3_dom"/>
</dbReference>
<feature type="transmembrane region" description="Helical" evidence="1">
    <location>
        <begin position="318"/>
        <end position="338"/>
    </location>
</feature>
<name>A0A9D2E5F9_9FIRM</name>
<feature type="transmembrane region" description="Helical" evidence="1">
    <location>
        <begin position="225"/>
        <end position="244"/>
    </location>
</feature>
<feature type="transmembrane region" description="Helical" evidence="1">
    <location>
        <begin position="83"/>
        <end position="103"/>
    </location>
</feature>
<reference evidence="3" key="2">
    <citation type="submission" date="2021-04" db="EMBL/GenBank/DDBJ databases">
        <authorList>
            <person name="Gilroy R."/>
        </authorList>
    </citation>
    <scope>NUCLEOTIDE SEQUENCE</scope>
    <source>
        <strain evidence="3">ChiGjej4B4-18154</strain>
    </source>
</reference>
<evidence type="ECO:0000259" key="2">
    <source>
        <dbReference type="Pfam" id="PF01757"/>
    </source>
</evidence>
<reference evidence="3" key="1">
    <citation type="journal article" date="2021" name="PeerJ">
        <title>Extensive microbial diversity within the chicken gut microbiome revealed by metagenomics and culture.</title>
        <authorList>
            <person name="Gilroy R."/>
            <person name="Ravi A."/>
            <person name="Getino M."/>
            <person name="Pursley I."/>
            <person name="Horton D.L."/>
            <person name="Alikhan N.F."/>
            <person name="Baker D."/>
            <person name="Gharbi K."/>
            <person name="Hall N."/>
            <person name="Watson M."/>
            <person name="Adriaenssens E.M."/>
            <person name="Foster-Nyarko E."/>
            <person name="Jarju S."/>
            <person name="Secka A."/>
            <person name="Antonio M."/>
            <person name="Oren A."/>
            <person name="Chaudhuri R.R."/>
            <person name="La Ragione R."/>
            <person name="Hildebrand F."/>
            <person name="Pallen M.J."/>
        </authorList>
    </citation>
    <scope>NUCLEOTIDE SEQUENCE</scope>
    <source>
        <strain evidence="3">ChiGjej4B4-18154</strain>
    </source>
</reference>
<feature type="transmembrane region" description="Helical" evidence="1">
    <location>
        <begin position="142"/>
        <end position="161"/>
    </location>
</feature>
<feature type="transmembrane region" description="Helical" evidence="1">
    <location>
        <begin position="358"/>
        <end position="377"/>
    </location>
</feature>
<dbReference type="AlphaFoldDB" id="A0A9D2E5F9"/>
<accession>A0A9D2E5F9</accession>
<dbReference type="SUPFAM" id="SSF56645">
    <property type="entry name" value="Acyl-CoA dehydrogenase NM domain-like"/>
    <property type="match status" value="1"/>
</dbReference>
<keyword evidence="3" id="KW-0808">Transferase</keyword>
<feature type="transmembrane region" description="Helical" evidence="1">
    <location>
        <begin position="256"/>
        <end position="275"/>
    </location>
</feature>
<keyword evidence="1" id="KW-0812">Transmembrane</keyword>
<feature type="transmembrane region" description="Helical" evidence="1">
    <location>
        <begin position="287"/>
        <end position="306"/>
    </location>
</feature>
<evidence type="ECO:0000313" key="4">
    <source>
        <dbReference type="Proteomes" id="UP000824035"/>
    </source>
</evidence>
<sequence>MALAAIGFHAGFIIARSCNEATGYFMETSNWFFGSSEVLLVFTVTAGYFMAAHFVKRKSDAAYMARSASERAWEYTWARIKTLVPVLIIGYVLAILVCTSFYYPDYTMHDIIVMTVNSIWEFLGFHAAGLRSMGNEFFNLNGPMWFISGIIIAGYFMYWAICKSEDGFSGFFAPFVAIFLTGWWCFSGTRASQTAWSTFGAQTTSTNGMGGDATDTTAVIGFNNGVVFVVLGMLIGVLLFYLIRRLSAHEFTAGQKAALTVLNVVCSVLLVWYILYQPTWFELERWTVAFLCLVVIGLSLLNKDGLTSLLNNRYTSGLLAYLGNISLYIYMLHYPAVIGTLRVLGHNTPDTIYSFWEVYVPATVATVVLSAVVNEIMKRTIMKKK</sequence>
<keyword evidence="1" id="KW-1133">Transmembrane helix</keyword>
<dbReference type="GO" id="GO:0016627">
    <property type="term" value="F:oxidoreductase activity, acting on the CH-CH group of donors"/>
    <property type="evidence" value="ECO:0007669"/>
    <property type="project" value="InterPro"/>
</dbReference>
<gene>
    <name evidence="3" type="ORF">H9813_08105</name>
</gene>
<proteinExistence type="predicted"/>
<dbReference type="Proteomes" id="UP000824035">
    <property type="component" value="Unassembled WGS sequence"/>
</dbReference>
<comment type="caution">
    <text evidence="3">The sequence shown here is derived from an EMBL/GenBank/DDBJ whole genome shotgun (WGS) entry which is preliminary data.</text>
</comment>
<evidence type="ECO:0000256" key="1">
    <source>
        <dbReference type="SAM" id="Phobius"/>
    </source>
</evidence>
<feature type="transmembrane region" description="Helical" evidence="1">
    <location>
        <begin position="168"/>
        <end position="186"/>
    </location>
</feature>
<feature type="domain" description="Acyltransferase 3" evidence="2">
    <location>
        <begin position="38"/>
        <end position="373"/>
    </location>
</feature>
<protein>
    <submittedName>
        <fullName evidence="3">Acyltransferase family protein</fullName>
    </submittedName>
</protein>
<keyword evidence="1" id="KW-0472">Membrane</keyword>
<organism evidence="3 4">
    <name type="scientific">Candidatus Allofournierella merdipullorum</name>
    <dbReference type="NCBI Taxonomy" id="2838595"/>
    <lineage>
        <taxon>Bacteria</taxon>
        <taxon>Bacillati</taxon>
        <taxon>Bacillota</taxon>
        <taxon>Clostridia</taxon>
        <taxon>Eubacteriales</taxon>
        <taxon>Oscillospiraceae</taxon>
        <taxon>Allofournierella</taxon>
    </lineage>
</organism>